<dbReference type="FunCoup" id="Q75AU5">
    <property type="interactions" value="41"/>
</dbReference>
<comment type="subcellular location">
    <subcellularLocation>
        <location evidence="1">Cell envelope</location>
    </subcellularLocation>
    <subcellularLocation>
        <location evidence="12">Cell membrane</location>
        <topology evidence="12">Lipid-anchor</topology>
        <topology evidence="12">GPI-anchor</topology>
    </subcellularLocation>
    <subcellularLocation>
        <location evidence="2">Membrane</location>
        <topology evidence="2">Lipid-anchor</topology>
        <topology evidence="2">GPI-anchor</topology>
    </subcellularLocation>
</comment>
<protein>
    <recommendedName>
        <fullName evidence="12">1,3-beta-glucanosyltransferase</fullName>
        <ecNumber evidence="12">2.4.1.-</ecNumber>
    </recommendedName>
</protein>
<organism evidence="13 14">
    <name type="scientific">Eremothecium gossypii (strain ATCC 10895 / CBS 109.51 / FGSC 9923 / NRRL Y-1056)</name>
    <name type="common">Yeast</name>
    <name type="synonym">Ashbya gossypii</name>
    <dbReference type="NCBI Taxonomy" id="284811"/>
    <lineage>
        <taxon>Eukaryota</taxon>
        <taxon>Fungi</taxon>
        <taxon>Dikarya</taxon>
        <taxon>Ascomycota</taxon>
        <taxon>Saccharomycotina</taxon>
        <taxon>Saccharomycetes</taxon>
        <taxon>Saccharomycetales</taxon>
        <taxon>Saccharomycetaceae</taxon>
        <taxon>Eremothecium</taxon>
    </lineage>
</organism>
<feature type="chain" id="PRO_5005144203" description="1,3-beta-glucanosyltransferase" evidence="12">
    <location>
        <begin position="22"/>
        <end position="474"/>
    </location>
</feature>
<dbReference type="OrthoDB" id="421038at2759"/>
<dbReference type="RefSeq" id="NP_983921.1">
    <property type="nucleotide sequence ID" value="NM_209274.1"/>
</dbReference>
<keyword evidence="5 12" id="KW-0808">Transferase</keyword>
<dbReference type="Proteomes" id="UP000000591">
    <property type="component" value="Chromosome IV"/>
</dbReference>
<evidence type="ECO:0000313" key="14">
    <source>
        <dbReference type="Proteomes" id="UP000000591"/>
    </source>
</evidence>
<dbReference type="eggNOG" id="ENOG502QRZZ">
    <property type="taxonomic scope" value="Eukaryota"/>
</dbReference>
<keyword evidence="11" id="KW-0961">Cell wall biogenesis/degradation</keyword>
<dbReference type="PANTHER" id="PTHR31468">
    <property type="entry name" value="1,3-BETA-GLUCANOSYLTRANSFERASE GAS1"/>
    <property type="match status" value="1"/>
</dbReference>
<dbReference type="GO" id="GO:0042124">
    <property type="term" value="F:1,3-beta-glucanosyltransferase activity"/>
    <property type="evidence" value="ECO:0000318"/>
    <property type="project" value="GO_Central"/>
</dbReference>
<dbReference type="OMA" id="WTQEAND"/>
<evidence type="ECO:0000256" key="2">
    <source>
        <dbReference type="ARBA" id="ARBA00004589"/>
    </source>
</evidence>
<dbReference type="InterPro" id="IPR017853">
    <property type="entry name" value="GH"/>
</dbReference>
<dbReference type="GO" id="GO:0030476">
    <property type="term" value="P:ascospore wall assembly"/>
    <property type="evidence" value="ECO:0007669"/>
    <property type="project" value="EnsemblFungi"/>
</dbReference>
<dbReference type="Gene3D" id="3.20.20.80">
    <property type="entry name" value="Glycosidases"/>
    <property type="match status" value="1"/>
</dbReference>
<keyword evidence="7 12" id="KW-0472">Membrane</keyword>
<keyword evidence="9" id="KW-0325">Glycoprotein</keyword>
<keyword evidence="14" id="KW-1185">Reference proteome</keyword>
<evidence type="ECO:0000256" key="6">
    <source>
        <dbReference type="ARBA" id="ARBA00022729"/>
    </source>
</evidence>
<gene>
    <name evidence="13" type="ORF">AGOS_ADL175W</name>
</gene>
<dbReference type="GO" id="GO:0031505">
    <property type="term" value="P:fungal-type cell wall organization"/>
    <property type="evidence" value="ECO:0000318"/>
    <property type="project" value="GO_Central"/>
</dbReference>
<dbReference type="GO" id="GO:0005886">
    <property type="term" value="C:plasma membrane"/>
    <property type="evidence" value="ECO:0007669"/>
    <property type="project" value="UniProtKB-SubCell"/>
</dbReference>
<comment type="similarity">
    <text evidence="3 12">Belongs to the glycosyl hydrolase 72 family.</text>
</comment>
<evidence type="ECO:0000313" key="13">
    <source>
        <dbReference type="EMBL" id="AAS51745.1"/>
    </source>
</evidence>
<dbReference type="InterPro" id="IPR004886">
    <property type="entry name" value="Glucanosyltransferase"/>
</dbReference>
<comment type="function">
    <text evidence="12">Splits internally a 1,3-beta-glucan molecule and transfers the newly generated reducing end (the donor) to the non-reducing end of another 1,3-beta-glucan molecule (the acceptor) forming a 1,3-beta linkage, resulting in the elongation of 1,3-beta-glucan chains in the cell wall.</text>
</comment>
<keyword evidence="10 12" id="KW-0449">Lipoprotein</keyword>
<accession>Q75AU5</accession>
<reference evidence="13 14" key="1">
    <citation type="journal article" date="2004" name="Science">
        <title>The Ashbya gossypii genome as a tool for mapping the ancient Saccharomyces cerevisiae genome.</title>
        <authorList>
            <person name="Dietrich F.S."/>
            <person name="Voegeli S."/>
            <person name="Brachat S."/>
            <person name="Lerch A."/>
            <person name="Gates K."/>
            <person name="Steiner S."/>
            <person name="Mohr C."/>
            <person name="Pohlmann R."/>
            <person name="Luedi P."/>
            <person name="Choi S."/>
            <person name="Wing R.A."/>
            <person name="Flavier A."/>
            <person name="Gaffney T.D."/>
            <person name="Philippsen P."/>
        </authorList>
    </citation>
    <scope>NUCLEOTIDE SEQUENCE [LARGE SCALE GENOMIC DNA]</scope>
    <source>
        <strain evidence="14">ATCC 10895 / CBS 109.51 / FGSC 9923 / NRRL Y-1056</strain>
    </source>
</reference>
<dbReference type="EMBL" id="AE016817">
    <property type="protein sequence ID" value="AAS51745.1"/>
    <property type="molecule type" value="Genomic_DNA"/>
</dbReference>
<keyword evidence="8" id="KW-1015">Disulfide bond</keyword>
<dbReference type="FunFam" id="3.20.20.80:FF:000032">
    <property type="entry name" value="1,3-beta-glucanosyltransferase"/>
    <property type="match status" value="1"/>
</dbReference>
<dbReference type="AlphaFoldDB" id="Q75AU5"/>
<feature type="signal peptide" evidence="12">
    <location>
        <begin position="1"/>
        <end position="21"/>
    </location>
</feature>
<dbReference type="GO" id="GO:0098552">
    <property type="term" value="C:side of membrane"/>
    <property type="evidence" value="ECO:0007669"/>
    <property type="project" value="UniProtKB-KW"/>
</dbReference>
<evidence type="ECO:0000256" key="1">
    <source>
        <dbReference type="ARBA" id="ARBA00004196"/>
    </source>
</evidence>
<proteinExistence type="inferred from homology"/>
<dbReference type="EC" id="2.4.1.-" evidence="12"/>
<dbReference type="HOGENOM" id="CLU_021855_1_2_1"/>
<evidence type="ECO:0000256" key="7">
    <source>
        <dbReference type="ARBA" id="ARBA00023136"/>
    </source>
</evidence>
<reference evidence="14" key="2">
    <citation type="journal article" date="2013" name="G3 (Bethesda)">
        <title>Genomes of Ashbya fungi isolated from insects reveal four mating-type loci, numerous translocations, lack of transposons, and distinct gene duplications.</title>
        <authorList>
            <person name="Dietrich F.S."/>
            <person name="Voegeli S."/>
            <person name="Kuo S."/>
            <person name="Philippsen P."/>
        </authorList>
    </citation>
    <scope>GENOME REANNOTATION</scope>
    <source>
        <strain evidence="14">ATCC 10895 / CBS 109.51 / FGSC 9923 / NRRL Y-1056</strain>
    </source>
</reference>
<dbReference type="Pfam" id="PF03198">
    <property type="entry name" value="Glyco_hydro_72"/>
    <property type="match status" value="1"/>
</dbReference>
<evidence type="ECO:0000256" key="5">
    <source>
        <dbReference type="ARBA" id="ARBA00022679"/>
    </source>
</evidence>
<evidence type="ECO:0000256" key="9">
    <source>
        <dbReference type="ARBA" id="ARBA00023180"/>
    </source>
</evidence>
<dbReference type="SUPFAM" id="SSF51445">
    <property type="entry name" value="(Trans)glycosidases"/>
    <property type="match status" value="1"/>
</dbReference>
<evidence type="ECO:0000256" key="8">
    <source>
        <dbReference type="ARBA" id="ARBA00023157"/>
    </source>
</evidence>
<dbReference type="GO" id="GO:0009277">
    <property type="term" value="C:fungal-type cell wall"/>
    <property type="evidence" value="ECO:0000318"/>
    <property type="project" value="GO_Central"/>
</dbReference>
<dbReference type="KEGG" id="ago:AGOS_ADL175W"/>
<dbReference type="CAZy" id="GH72">
    <property type="family name" value="Glycoside Hydrolase Family 72"/>
</dbReference>
<keyword evidence="4 12" id="KW-0336">GPI-anchor</keyword>
<sequence>MVTRTSIRLLYSILFILHARAFIHPIEIRGKHFVDSFTEQPFFIKGLDYQPGGSSRVDGKQDPLSDPQKCARDIMLFQQLGINTIRVYSLNPDLNHDVCMTMLAAAGIYLFLDVNSPLQNQHLNRYEPWSTYSEPYLQHVFKLIEQFSHYNNTLGFFAGNEVVNDGRSAQTSPPYLKALVGDMKQYIARHSPRPIPVGYSAVDDLKFRVSLARYLECYDANNKFNDVDFYGVNSYQWCGQQTFQTSGYDKLVDAYREYSKPVFFSEFGCNEVLPRQFQEVEALYSKEMYTVFSGGLVYEFNQEANNYGLVDSDAEGNIKLLPDFDTLKKVYGKVHMPTAEDLQRGLEKDRAAAMAVSSKSRCVQQYDNLEITIAVPNLANSMIRNGVQVEPGSYVDLSEDKLRTTYKIFDVSGKEILKGSRVEVVEVFDGSNLAKMRKLRRARYRNGAATSFPTSAIVLTTIGIIELLFQFSVI</sequence>
<evidence type="ECO:0000256" key="10">
    <source>
        <dbReference type="ARBA" id="ARBA00023288"/>
    </source>
</evidence>
<name>Q75AU5_EREGS</name>
<dbReference type="GO" id="GO:0071970">
    <property type="term" value="P:fungal-type cell wall (1-&gt;3)-beta-D-glucan biosynthetic process"/>
    <property type="evidence" value="ECO:0000318"/>
    <property type="project" value="GO_Central"/>
</dbReference>
<evidence type="ECO:0000256" key="4">
    <source>
        <dbReference type="ARBA" id="ARBA00022622"/>
    </source>
</evidence>
<dbReference type="PANTHER" id="PTHR31468:SF14">
    <property type="entry name" value="1,3-BETA-GLUCANOSYLTRANSFERASE GAS4"/>
    <property type="match status" value="1"/>
</dbReference>
<evidence type="ECO:0000256" key="11">
    <source>
        <dbReference type="ARBA" id="ARBA00023316"/>
    </source>
</evidence>
<dbReference type="GeneID" id="4620063"/>
<dbReference type="InParanoid" id="Q75AU5"/>
<evidence type="ECO:0000256" key="12">
    <source>
        <dbReference type="RuleBase" id="RU361209"/>
    </source>
</evidence>
<keyword evidence="6 12" id="KW-0732">Signal</keyword>
<evidence type="ECO:0000256" key="3">
    <source>
        <dbReference type="ARBA" id="ARBA00007528"/>
    </source>
</evidence>